<protein>
    <submittedName>
        <fullName evidence="1">Uncharacterized protein</fullName>
    </submittedName>
</protein>
<name>A0A8S1Q4U6_9CILI</name>
<gene>
    <name evidence="1" type="ORF">PSON_ATCC_30995.1.T0960034</name>
</gene>
<evidence type="ECO:0000313" key="1">
    <source>
        <dbReference type="EMBL" id="CAD8110532.1"/>
    </source>
</evidence>
<comment type="caution">
    <text evidence="1">The sequence shown here is derived from an EMBL/GenBank/DDBJ whole genome shotgun (WGS) entry which is preliminary data.</text>
</comment>
<dbReference type="AlphaFoldDB" id="A0A8S1Q4U6"/>
<sequence>MKRLMRQQGDELKPERSEGIKLMRMKEQKVSIRNKQLVEKKRIQKVKG</sequence>
<organism evidence="1 2">
    <name type="scientific">Paramecium sonneborni</name>
    <dbReference type="NCBI Taxonomy" id="65129"/>
    <lineage>
        <taxon>Eukaryota</taxon>
        <taxon>Sar</taxon>
        <taxon>Alveolata</taxon>
        <taxon>Ciliophora</taxon>
        <taxon>Intramacronucleata</taxon>
        <taxon>Oligohymenophorea</taxon>
        <taxon>Peniculida</taxon>
        <taxon>Parameciidae</taxon>
        <taxon>Paramecium</taxon>
    </lineage>
</organism>
<proteinExistence type="predicted"/>
<accession>A0A8S1Q4U6</accession>
<keyword evidence="2" id="KW-1185">Reference proteome</keyword>
<reference evidence="1" key="1">
    <citation type="submission" date="2021-01" db="EMBL/GenBank/DDBJ databases">
        <authorList>
            <consortium name="Genoscope - CEA"/>
            <person name="William W."/>
        </authorList>
    </citation>
    <scope>NUCLEOTIDE SEQUENCE</scope>
</reference>
<dbReference type="Proteomes" id="UP000692954">
    <property type="component" value="Unassembled WGS sequence"/>
</dbReference>
<evidence type="ECO:0000313" key="2">
    <source>
        <dbReference type="Proteomes" id="UP000692954"/>
    </source>
</evidence>
<dbReference type="EMBL" id="CAJJDN010000096">
    <property type="protein sequence ID" value="CAD8110532.1"/>
    <property type="molecule type" value="Genomic_DNA"/>
</dbReference>